<dbReference type="InterPro" id="IPR008580">
    <property type="entry name" value="PPPDE_dom"/>
</dbReference>
<accession>A0A1J7IAV7</accession>
<evidence type="ECO:0000256" key="1">
    <source>
        <dbReference type="ARBA" id="ARBA00008140"/>
    </source>
</evidence>
<feature type="region of interest" description="Disordered" evidence="5">
    <location>
        <begin position="190"/>
        <end position="216"/>
    </location>
</feature>
<dbReference type="Gramene" id="OIW11969">
    <property type="protein sequence ID" value="OIW11969"/>
    <property type="gene ID" value="TanjilG_02176"/>
</dbReference>
<feature type="coiled-coil region" evidence="4">
    <location>
        <begin position="529"/>
        <end position="556"/>
    </location>
</feature>
<proteinExistence type="inferred from homology"/>
<evidence type="ECO:0000259" key="6">
    <source>
        <dbReference type="PROSITE" id="PS51858"/>
    </source>
</evidence>
<dbReference type="PANTHER" id="PTHR46741">
    <property type="entry name" value="OS09G0413600 PROTEIN"/>
    <property type="match status" value="1"/>
</dbReference>
<keyword evidence="8" id="KW-1185">Reference proteome</keyword>
<dbReference type="PANTHER" id="PTHR46741:SF2">
    <property type="entry name" value="RIBOSOMAL PROTEIN L34AE"/>
    <property type="match status" value="1"/>
</dbReference>
<dbReference type="Proteomes" id="UP000188354">
    <property type="component" value="Chromosome LG05"/>
</dbReference>
<dbReference type="PROSITE" id="PS51858">
    <property type="entry name" value="PPPDE"/>
    <property type="match status" value="1"/>
</dbReference>
<organism evidence="7 8">
    <name type="scientific">Lupinus angustifolius</name>
    <name type="common">Narrow-leaved blue lupine</name>
    <dbReference type="NCBI Taxonomy" id="3871"/>
    <lineage>
        <taxon>Eukaryota</taxon>
        <taxon>Viridiplantae</taxon>
        <taxon>Streptophyta</taxon>
        <taxon>Embryophyta</taxon>
        <taxon>Tracheophyta</taxon>
        <taxon>Spermatophyta</taxon>
        <taxon>Magnoliopsida</taxon>
        <taxon>eudicotyledons</taxon>
        <taxon>Gunneridae</taxon>
        <taxon>Pentapetalae</taxon>
        <taxon>rosids</taxon>
        <taxon>fabids</taxon>
        <taxon>Fabales</taxon>
        <taxon>Fabaceae</taxon>
        <taxon>Papilionoideae</taxon>
        <taxon>50 kb inversion clade</taxon>
        <taxon>genistoids sensu lato</taxon>
        <taxon>core genistoids</taxon>
        <taxon>Genisteae</taxon>
        <taxon>Lupinus</taxon>
    </lineage>
</organism>
<dbReference type="InterPro" id="IPR012870">
    <property type="entry name" value="DUF1666"/>
</dbReference>
<dbReference type="Pfam" id="PF05903">
    <property type="entry name" value="Peptidase_C97"/>
    <property type="match status" value="1"/>
</dbReference>
<evidence type="ECO:0000256" key="5">
    <source>
        <dbReference type="SAM" id="MobiDB-lite"/>
    </source>
</evidence>
<keyword evidence="3" id="KW-0378">Hydrolase</keyword>
<feature type="domain" description="PPPDE" evidence="6">
    <location>
        <begin position="565"/>
        <end position="706"/>
    </location>
</feature>
<evidence type="ECO:0000256" key="2">
    <source>
        <dbReference type="ARBA" id="ARBA00022670"/>
    </source>
</evidence>
<comment type="similarity">
    <text evidence="1">Belongs to the DeSI family.</text>
</comment>
<dbReference type="InterPro" id="IPR042266">
    <property type="entry name" value="PPPDE_sf"/>
</dbReference>
<evidence type="ECO:0000313" key="8">
    <source>
        <dbReference type="Proteomes" id="UP000188354"/>
    </source>
</evidence>
<protein>
    <recommendedName>
        <fullName evidence="6">PPPDE domain-containing protein</fullName>
    </recommendedName>
</protein>
<dbReference type="EMBL" id="CM007365">
    <property type="protein sequence ID" value="OIW11969.1"/>
    <property type="molecule type" value="Genomic_DNA"/>
</dbReference>
<dbReference type="Pfam" id="PF07891">
    <property type="entry name" value="DUF1666"/>
    <property type="match status" value="1"/>
</dbReference>
<name>A0A1J7IAV7_LUPAN</name>
<feature type="region of interest" description="Disordered" evidence="5">
    <location>
        <begin position="1"/>
        <end position="36"/>
    </location>
</feature>
<reference evidence="7 8" key="1">
    <citation type="journal article" date="2017" name="Plant Biotechnol. J.">
        <title>A comprehensive draft genome sequence for lupin (Lupinus angustifolius), an emerging health food: insights into plant-microbe interactions and legume evolution.</title>
        <authorList>
            <person name="Hane J.K."/>
            <person name="Ming Y."/>
            <person name="Kamphuis L.G."/>
            <person name="Nelson M.N."/>
            <person name="Garg G."/>
            <person name="Atkins C.A."/>
            <person name="Bayer P.E."/>
            <person name="Bravo A."/>
            <person name="Bringans S."/>
            <person name="Cannon S."/>
            <person name="Edwards D."/>
            <person name="Foley R."/>
            <person name="Gao L.L."/>
            <person name="Harrison M.J."/>
            <person name="Huang W."/>
            <person name="Hurgobin B."/>
            <person name="Li S."/>
            <person name="Liu C.W."/>
            <person name="McGrath A."/>
            <person name="Morahan G."/>
            <person name="Murray J."/>
            <person name="Weller J."/>
            <person name="Jian J."/>
            <person name="Singh K.B."/>
        </authorList>
    </citation>
    <scope>NUCLEOTIDE SEQUENCE [LARGE SCALE GENOMIC DNA]</scope>
    <source>
        <strain evidence="8">cv. Tanjil</strain>
        <tissue evidence="7">Whole plant</tissue>
    </source>
</reference>
<feature type="compositionally biased region" description="Polar residues" evidence="5">
    <location>
        <begin position="1"/>
        <end position="10"/>
    </location>
</feature>
<dbReference type="GO" id="GO:0008233">
    <property type="term" value="F:peptidase activity"/>
    <property type="evidence" value="ECO:0007669"/>
    <property type="project" value="UniProtKB-KW"/>
</dbReference>
<dbReference type="AlphaFoldDB" id="A0A1J7IAV7"/>
<evidence type="ECO:0000313" key="7">
    <source>
        <dbReference type="EMBL" id="OIW11969.1"/>
    </source>
</evidence>
<dbReference type="STRING" id="3871.A0A1J7IAV7"/>
<gene>
    <name evidence="7" type="ORF">TanjilG_02176</name>
</gene>
<keyword evidence="4" id="KW-0175">Coiled coil</keyword>
<evidence type="ECO:0000256" key="3">
    <source>
        <dbReference type="ARBA" id="ARBA00022801"/>
    </source>
</evidence>
<sequence length="777" mass="91111">MNSDFSSNFPHESYETELNHSEAKNESFEDTELESENFTHTLQCQSNQMEGVEEEETTQLIFKFQYQSWNHKIDEEEESKGSYDQSCDFLKRVDNTVSVTSANKCDFLKNPVTNMNYNTSNSQFFYEKKFMPEYYVGGSGNAKNIDNFTERVHIDDFLLEDGIICSSSDSDSIVSIENTIELDTLRRHDEKNDGLTDSTGKEKSSYDGFQDSNNSNPEESAKFILQTLADFDIDDSNNFDTLWEHQEMFEEHKTELKKVRTTGLPTILEDSESPRIMDDLKPWKTDNTKLQHGNELLKFYRSYKERMRKFDILNYQKMYAIGFLQSREPCQSFSSRKNSTPAIASILPQRFRLGRLKNAEPDPTRKFIRELYNDMEMVYVGQLCLSWEFLHWEYEKALKLWESDQYGLLRFNKVAGEFQQFQVLLQRFMEDEPFQGTRVENYAKNRYVMRNLLQVPVIREDNYKDKKKFRKIEADKDAIRSDTLVEILEESIRTIWRFIKADKETSTTSHKGLKESEVELQNSTDFELLVQIQTNLEKKEKKLRELLKSRSCILNKFKKCHEDETEQVLYFFSQVDMKLVWRVLKMSRITKDQLEWCHMHSVEYAFGAHESPSSGIYEGTPKRSEKFRLRKSILIGKTNMGYSEVKDLMKEFGTHYRGNAYHLITKNCNHFCNDVCVKLTGNHIPSWVNRLARIGLMLTCILPVSLKSTKLRDHKIEDNQMQHEGKKQVLTCDSNNVIAFNSTFFSAPSPLLTSENAYRGRNRITRHISLPLIEYSS</sequence>
<feature type="compositionally biased region" description="Basic and acidic residues" evidence="5">
    <location>
        <begin position="190"/>
        <end position="205"/>
    </location>
</feature>
<dbReference type="GO" id="GO:0006508">
    <property type="term" value="P:proteolysis"/>
    <property type="evidence" value="ECO:0007669"/>
    <property type="project" value="UniProtKB-KW"/>
</dbReference>
<keyword evidence="2" id="KW-0645">Protease</keyword>
<feature type="compositionally biased region" description="Basic and acidic residues" evidence="5">
    <location>
        <begin position="12"/>
        <end position="27"/>
    </location>
</feature>
<dbReference type="Gene3D" id="3.90.1720.30">
    <property type="entry name" value="PPPDE domains"/>
    <property type="match status" value="1"/>
</dbReference>
<evidence type="ECO:0000256" key="4">
    <source>
        <dbReference type="SAM" id="Coils"/>
    </source>
</evidence>
<dbReference type="SMART" id="SM01179">
    <property type="entry name" value="DUF862"/>
    <property type="match status" value="1"/>
</dbReference>